<keyword evidence="2" id="KW-0963">Cytoplasm</keyword>
<dbReference type="GO" id="GO:0106026">
    <property type="term" value="F:Gly-tRNA(Ala) deacylase activity"/>
    <property type="evidence" value="ECO:0007669"/>
    <property type="project" value="UniProtKB-UniRule"/>
</dbReference>
<comment type="catalytic activity">
    <reaction evidence="2">
        <text>a D-aminoacyl-tRNA + H2O = a tRNA + a D-alpha-amino acid + H(+)</text>
        <dbReference type="Rhea" id="RHEA:13953"/>
        <dbReference type="Rhea" id="RHEA-COMP:10123"/>
        <dbReference type="Rhea" id="RHEA-COMP:10124"/>
        <dbReference type="ChEBI" id="CHEBI:15377"/>
        <dbReference type="ChEBI" id="CHEBI:15378"/>
        <dbReference type="ChEBI" id="CHEBI:59871"/>
        <dbReference type="ChEBI" id="CHEBI:78442"/>
        <dbReference type="ChEBI" id="CHEBI:79333"/>
        <dbReference type="EC" id="3.1.1.96"/>
    </reaction>
</comment>
<comment type="similarity">
    <text evidence="1 2">Belongs to the DTD family.</text>
</comment>
<dbReference type="EC" id="3.1.1.-" evidence="2"/>
<dbReference type="HAMAP" id="MF_00518">
    <property type="entry name" value="Deacylase_Dtd"/>
    <property type="match status" value="1"/>
</dbReference>
<dbReference type="InterPro" id="IPR003732">
    <property type="entry name" value="Daa-tRNA_deacyls_DTD"/>
</dbReference>
<comment type="subcellular location">
    <subcellularLocation>
        <location evidence="2">Cytoplasm</location>
    </subcellularLocation>
</comment>
<dbReference type="EMBL" id="MJAT01000022">
    <property type="protein sequence ID" value="OEH85368.1"/>
    <property type="molecule type" value="Genomic_DNA"/>
</dbReference>
<evidence type="ECO:0000313" key="3">
    <source>
        <dbReference type="EMBL" id="OEH85368.1"/>
    </source>
</evidence>
<dbReference type="PANTHER" id="PTHR10472:SF5">
    <property type="entry name" value="D-AMINOACYL-TRNA DEACYLASE 1"/>
    <property type="match status" value="1"/>
</dbReference>
<dbReference type="GO" id="GO:0043908">
    <property type="term" value="F:Ser(Gly)-tRNA(Ala) hydrolase activity"/>
    <property type="evidence" value="ECO:0007669"/>
    <property type="project" value="UniProtKB-UniRule"/>
</dbReference>
<proteinExistence type="inferred from homology"/>
<evidence type="ECO:0000256" key="1">
    <source>
        <dbReference type="ARBA" id="ARBA00009673"/>
    </source>
</evidence>
<dbReference type="GO" id="GO:0051500">
    <property type="term" value="F:D-tyrosyl-tRNA(Tyr) deacylase activity"/>
    <property type="evidence" value="ECO:0007669"/>
    <property type="project" value="TreeGrafter"/>
</dbReference>
<dbReference type="STRING" id="1390249.BHU72_04560"/>
<dbReference type="PANTHER" id="PTHR10472">
    <property type="entry name" value="D-TYROSYL-TRNA TYR DEACYLASE"/>
    <property type="match status" value="1"/>
</dbReference>
<accession>A0A1E5L5M4</accession>
<dbReference type="GO" id="GO:0019478">
    <property type="term" value="P:D-amino acid catabolic process"/>
    <property type="evidence" value="ECO:0007669"/>
    <property type="project" value="UniProtKB-UniRule"/>
</dbReference>
<dbReference type="GO" id="GO:0005737">
    <property type="term" value="C:cytoplasm"/>
    <property type="evidence" value="ECO:0007669"/>
    <property type="project" value="UniProtKB-SubCell"/>
</dbReference>
<dbReference type="RefSeq" id="WP_069702194.1">
    <property type="nucleotide sequence ID" value="NZ_MJAT01000022.1"/>
</dbReference>
<protein>
    <recommendedName>
        <fullName evidence="2">D-aminoacyl-tRNA deacylase</fullName>
        <shortName evidence="2">DTD</shortName>
        <ecNumber evidence="2">3.1.1.96</ecNumber>
    </recommendedName>
    <alternativeName>
        <fullName evidence="2">Gly-tRNA(Ala) deacylase</fullName>
        <ecNumber evidence="2">3.1.1.-</ecNumber>
    </alternativeName>
</protein>
<organism evidence="3 4">
    <name type="scientific">Desulfuribacillus stibiiarsenatis</name>
    <dbReference type="NCBI Taxonomy" id="1390249"/>
    <lineage>
        <taxon>Bacteria</taxon>
        <taxon>Bacillati</taxon>
        <taxon>Bacillota</taxon>
        <taxon>Desulfuribacillia</taxon>
        <taxon>Desulfuribacillales</taxon>
        <taxon>Desulfuribacillaceae</taxon>
        <taxon>Desulfuribacillus</taxon>
    </lineage>
</organism>
<comment type="catalytic activity">
    <reaction evidence="2">
        <text>glycyl-tRNA(Ala) + H2O = tRNA(Ala) + glycine + H(+)</text>
        <dbReference type="Rhea" id="RHEA:53744"/>
        <dbReference type="Rhea" id="RHEA-COMP:9657"/>
        <dbReference type="Rhea" id="RHEA-COMP:13640"/>
        <dbReference type="ChEBI" id="CHEBI:15377"/>
        <dbReference type="ChEBI" id="CHEBI:15378"/>
        <dbReference type="ChEBI" id="CHEBI:57305"/>
        <dbReference type="ChEBI" id="CHEBI:78442"/>
        <dbReference type="ChEBI" id="CHEBI:78522"/>
    </reaction>
</comment>
<keyword evidence="2" id="KW-0820">tRNA-binding</keyword>
<dbReference type="Pfam" id="PF02580">
    <property type="entry name" value="Tyr_Deacylase"/>
    <property type="match status" value="1"/>
</dbReference>
<sequence>MRIVMQRVTSSSVYLPKEERITGEIQLGLLVLLGVGPNDTDEDMQYLIDKMIHLRIFEDEAGKMNLSAKDVGAEIMIVSQFTLYADCRKGRRPSFTQAAQPEKANEMYGQFVARLQEEGFKIATGEFGKHMQVSLVNDGPVTIMLDSENR</sequence>
<dbReference type="FunFam" id="3.50.80.10:FF:000001">
    <property type="entry name" value="D-aminoacyl-tRNA deacylase"/>
    <property type="match status" value="1"/>
</dbReference>
<evidence type="ECO:0000313" key="4">
    <source>
        <dbReference type="Proteomes" id="UP000095255"/>
    </source>
</evidence>
<comment type="domain">
    <text evidence="2">A Gly-cisPro motif from one monomer fits into the active site of the other monomer to allow specific chiral rejection of L-amino acids.</text>
</comment>
<dbReference type="Proteomes" id="UP000095255">
    <property type="component" value="Unassembled WGS sequence"/>
</dbReference>
<dbReference type="GO" id="GO:0000049">
    <property type="term" value="F:tRNA binding"/>
    <property type="evidence" value="ECO:0007669"/>
    <property type="project" value="UniProtKB-UniRule"/>
</dbReference>
<dbReference type="AlphaFoldDB" id="A0A1E5L5M4"/>
<comment type="caution">
    <text evidence="3">The sequence shown here is derived from an EMBL/GenBank/DDBJ whole genome shotgun (WGS) entry which is preliminary data.</text>
</comment>
<dbReference type="NCBIfam" id="TIGR00256">
    <property type="entry name" value="D-aminoacyl-tRNA deacylase"/>
    <property type="match status" value="1"/>
</dbReference>
<keyword evidence="2" id="KW-0694">RNA-binding</keyword>
<name>A0A1E5L5M4_9FIRM</name>
<comment type="function">
    <text evidence="2">An aminoacyl-tRNA editing enzyme that deacylates mischarged D-aminoacyl-tRNAs. Also deacylates mischarged glycyl-tRNA(Ala), protecting cells against glycine mischarging by AlaRS. Acts via tRNA-based rather than protein-based catalysis; rejects L-amino acids rather than detecting D-amino acids in the active site. By recycling D-aminoacyl-tRNA to D-amino acids and free tRNA molecules, this enzyme counteracts the toxicity associated with the formation of D-aminoacyl-tRNA entities in vivo and helps enforce protein L-homochirality.</text>
</comment>
<dbReference type="InterPro" id="IPR023509">
    <property type="entry name" value="DTD-like_sf"/>
</dbReference>
<dbReference type="EC" id="3.1.1.96" evidence="2"/>
<keyword evidence="2" id="KW-0378">Hydrolase</keyword>
<comment type="subunit">
    <text evidence="2">Homodimer.</text>
</comment>
<dbReference type="OrthoDB" id="9801395at2"/>
<reference evidence="3 4" key="1">
    <citation type="submission" date="2016-09" db="EMBL/GenBank/DDBJ databases">
        <title>Desulfuribacillus arsenicus sp. nov., an obligately anaerobic, dissimilatory arsenic- and antimonate-reducing bacterium isolated from anoxic sediments.</title>
        <authorList>
            <person name="Abin C.A."/>
            <person name="Hollibaugh J.T."/>
        </authorList>
    </citation>
    <scope>NUCLEOTIDE SEQUENCE [LARGE SCALE GENOMIC DNA]</scope>
    <source>
        <strain evidence="3 4">MLFW-2</strain>
    </source>
</reference>
<dbReference type="SUPFAM" id="SSF69500">
    <property type="entry name" value="DTD-like"/>
    <property type="match status" value="1"/>
</dbReference>
<gene>
    <name evidence="2" type="primary">dtd</name>
    <name evidence="3" type="ORF">BHU72_04560</name>
</gene>
<dbReference type="Gene3D" id="3.50.80.10">
    <property type="entry name" value="D-tyrosyl-tRNA(Tyr) deacylase"/>
    <property type="match status" value="1"/>
</dbReference>
<keyword evidence="4" id="KW-1185">Reference proteome</keyword>
<evidence type="ECO:0000256" key="2">
    <source>
        <dbReference type="HAMAP-Rule" id="MF_00518"/>
    </source>
</evidence>
<feature type="short sequence motif" description="Gly-cisPro motif, important for rejection of L-amino acids" evidence="2">
    <location>
        <begin position="139"/>
        <end position="140"/>
    </location>
</feature>